<dbReference type="GO" id="GO:0008410">
    <property type="term" value="F:CoA-transferase activity"/>
    <property type="evidence" value="ECO:0007669"/>
    <property type="project" value="TreeGrafter"/>
</dbReference>
<dbReference type="Proteomes" id="UP000551327">
    <property type="component" value="Unassembled WGS sequence"/>
</dbReference>
<dbReference type="Gene3D" id="3.30.1540.10">
    <property type="entry name" value="formyl-coa transferase, domain 3"/>
    <property type="match status" value="1"/>
</dbReference>
<comment type="caution">
    <text evidence="2">The sequence shown here is derived from an EMBL/GenBank/DDBJ whole genome shotgun (WGS) entry which is preliminary data.</text>
</comment>
<dbReference type="PANTHER" id="PTHR48207">
    <property type="entry name" value="SUCCINATE--HYDROXYMETHYLGLUTARATE COA-TRANSFERASE"/>
    <property type="match status" value="1"/>
</dbReference>
<dbReference type="InterPro" id="IPR003673">
    <property type="entry name" value="CoA-Trfase_fam_III"/>
</dbReference>
<reference evidence="2 3" key="1">
    <citation type="submission" date="2020-08" db="EMBL/GenBank/DDBJ databases">
        <title>The genome sequence of type strain Novosphingobium piscinae KCTC 42194.</title>
        <authorList>
            <person name="Liu Y."/>
        </authorList>
    </citation>
    <scope>NUCLEOTIDE SEQUENCE [LARGE SCALE GENOMIC DNA]</scope>
    <source>
        <strain evidence="2 3">KCTC 42194</strain>
    </source>
</reference>
<dbReference type="PANTHER" id="PTHR48207:SF3">
    <property type="entry name" value="SUCCINATE--HYDROXYMETHYLGLUTARATE COA-TRANSFERASE"/>
    <property type="match status" value="1"/>
</dbReference>
<keyword evidence="3" id="KW-1185">Reference proteome</keyword>
<evidence type="ECO:0000313" key="3">
    <source>
        <dbReference type="Proteomes" id="UP000551327"/>
    </source>
</evidence>
<evidence type="ECO:0000256" key="1">
    <source>
        <dbReference type="ARBA" id="ARBA00022679"/>
    </source>
</evidence>
<dbReference type="Pfam" id="PF02515">
    <property type="entry name" value="CoA_transf_3"/>
    <property type="match status" value="1"/>
</dbReference>
<sequence>MSPLAGLRVLDFTHAIAGSTCTQMLLQLGAEVIKIEPPGNGDAFRHYTEHAGAPGMSVPFAALNAGKRSVVLDLKTAAGRAVALRLAARADIVAENFRPGVIDRLGLGWSALHAVNPRLVMVSLSGFGQHGPLRDWGAYDHIAQAVSGMAMMNGFDERPFKIGLPVVDSFTGYLGVIGVLAALRERDAGGTGQHIDIAMLDAALKIMGTAAAMWSYTGVAPKGTGNRGFRLVATAEYYATADGWIALGANMQHQIEALFRELGHPELGSDPRFATHADRVAHYGELKAWLTTHLLTRNAAELELRLTAAGVPAARIRDIGEALSHPHVAARGLVQPADLPGHEDPLTVLGPGFAATPPAEPLRVPALGEHTGSVLAELGLSAAEIAALDAEPSP</sequence>
<dbReference type="InterPro" id="IPR023606">
    <property type="entry name" value="CoA-Trfase_III_dom_1_sf"/>
</dbReference>
<proteinExistence type="predicted"/>
<dbReference type="RefSeq" id="WP_185677462.1">
    <property type="nucleotide sequence ID" value="NZ_JACLAX010000001.1"/>
</dbReference>
<dbReference type="Gene3D" id="3.40.50.10540">
    <property type="entry name" value="Crotonobetainyl-coa:carnitine coa-transferase, domain 1"/>
    <property type="match status" value="1"/>
</dbReference>
<dbReference type="SUPFAM" id="SSF89796">
    <property type="entry name" value="CoA-transferase family III (CaiB/BaiF)"/>
    <property type="match status" value="1"/>
</dbReference>
<accession>A0A7X1FV53</accession>
<name>A0A7X1FV53_9SPHN</name>
<protein>
    <submittedName>
        <fullName evidence="2">CoA transferase</fullName>
    </submittedName>
</protein>
<dbReference type="InterPro" id="IPR044855">
    <property type="entry name" value="CoA-Trfase_III_dom3_sf"/>
</dbReference>
<keyword evidence="1 2" id="KW-0808">Transferase</keyword>
<gene>
    <name evidence="2" type="ORF">H7F53_00225</name>
</gene>
<dbReference type="EMBL" id="JACLAX010000001">
    <property type="protein sequence ID" value="MBC2667564.1"/>
    <property type="molecule type" value="Genomic_DNA"/>
</dbReference>
<evidence type="ECO:0000313" key="2">
    <source>
        <dbReference type="EMBL" id="MBC2667564.1"/>
    </source>
</evidence>
<dbReference type="AlphaFoldDB" id="A0A7X1FV53"/>
<dbReference type="InterPro" id="IPR050483">
    <property type="entry name" value="CoA-transferase_III_domain"/>
</dbReference>
<organism evidence="2 3">
    <name type="scientific">Novosphingobium piscinae</name>
    <dbReference type="NCBI Taxonomy" id="1507448"/>
    <lineage>
        <taxon>Bacteria</taxon>
        <taxon>Pseudomonadati</taxon>
        <taxon>Pseudomonadota</taxon>
        <taxon>Alphaproteobacteria</taxon>
        <taxon>Sphingomonadales</taxon>
        <taxon>Sphingomonadaceae</taxon>
        <taxon>Novosphingobium</taxon>
    </lineage>
</organism>